<reference evidence="8 9" key="1">
    <citation type="submission" date="2017-03" db="EMBL/GenBank/DDBJ databases">
        <title>Widespread Adenine N6-methylation of Active Genes in Fungi.</title>
        <authorList>
            <consortium name="DOE Joint Genome Institute"/>
            <person name="Mondo S.J."/>
            <person name="Dannebaum R.O."/>
            <person name="Kuo R.C."/>
            <person name="Louie K.B."/>
            <person name="Bewick A.J."/>
            <person name="Labutti K."/>
            <person name="Haridas S."/>
            <person name="Kuo A."/>
            <person name="Salamov A."/>
            <person name="Ahrendt S.R."/>
            <person name="Lau R."/>
            <person name="Bowen B.P."/>
            <person name="Lipzen A."/>
            <person name="Sullivan W."/>
            <person name="Andreopoulos W.B."/>
            <person name="Clum A."/>
            <person name="Lindquist E."/>
            <person name="Daum C."/>
            <person name="Northen T.R."/>
            <person name="Ramamoorthy G."/>
            <person name="Schmitz R.J."/>
            <person name="Gryganskyi A."/>
            <person name="Culley D."/>
            <person name="Magnuson J."/>
            <person name="James T.Y."/>
            <person name="O'Malley M.A."/>
            <person name="Stajich J.E."/>
            <person name="Spatafora J.W."/>
            <person name="Visel A."/>
            <person name="Grigoriev I.V."/>
        </authorList>
    </citation>
    <scope>NUCLEOTIDE SEQUENCE [LARGE SCALE GENOMIC DNA]</scope>
    <source>
        <strain evidence="8 9">NRRL Y-17943</strain>
    </source>
</reference>
<evidence type="ECO:0000259" key="7">
    <source>
        <dbReference type="Pfam" id="PF08510"/>
    </source>
</evidence>
<dbReference type="InParanoid" id="A0A1Y1U8Q4"/>
<feature type="domain" description="PIG-P" evidence="7">
    <location>
        <begin position="134"/>
        <end position="257"/>
    </location>
</feature>
<accession>A0A1Y1U8Q4</accession>
<feature type="compositionally biased region" description="Basic residues" evidence="5">
    <location>
        <begin position="1"/>
        <end position="11"/>
    </location>
</feature>
<dbReference type="STRING" id="4999.A0A1Y1U8Q4"/>
<evidence type="ECO:0000256" key="5">
    <source>
        <dbReference type="SAM" id="MobiDB-lite"/>
    </source>
</evidence>
<evidence type="ECO:0000256" key="2">
    <source>
        <dbReference type="ARBA" id="ARBA00022692"/>
    </source>
</evidence>
<dbReference type="PANTHER" id="PTHR46346:SF1">
    <property type="entry name" value="PHOSPHATIDYLINOSITOL N-ACETYLGLUCOSAMINYLTRANSFERASE SUBUNIT P"/>
    <property type="match status" value="1"/>
</dbReference>
<evidence type="ECO:0000256" key="1">
    <source>
        <dbReference type="ARBA" id="ARBA00004141"/>
    </source>
</evidence>
<comment type="subcellular location">
    <subcellularLocation>
        <location evidence="1">Membrane</location>
        <topology evidence="1">Multi-pass membrane protein</topology>
    </subcellularLocation>
</comment>
<feature type="compositionally biased region" description="Low complexity" evidence="5">
    <location>
        <begin position="43"/>
        <end position="58"/>
    </location>
</feature>
<evidence type="ECO:0000256" key="3">
    <source>
        <dbReference type="ARBA" id="ARBA00022989"/>
    </source>
</evidence>
<dbReference type="PANTHER" id="PTHR46346">
    <property type="entry name" value="PHOSPHATIDYLINOSITOL N-ACETYLGLUCOSAMINYLTRANSFERASE SUBUNIT P"/>
    <property type="match status" value="1"/>
</dbReference>
<feature type="region of interest" description="Disordered" evidence="5">
    <location>
        <begin position="1"/>
        <end position="128"/>
    </location>
</feature>
<dbReference type="GeneID" id="33559059"/>
<gene>
    <name evidence="8" type="ORF">BD324DRAFT_639575</name>
</gene>
<dbReference type="RefSeq" id="XP_021867822.1">
    <property type="nucleotide sequence ID" value="XM_022017250.1"/>
</dbReference>
<protein>
    <submittedName>
        <fullName evidence="8">PIG-P-domain-containing protein</fullName>
    </submittedName>
</protein>
<proteinExistence type="predicted"/>
<dbReference type="GO" id="GO:0016020">
    <property type="term" value="C:membrane"/>
    <property type="evidence" value="ECO:0007669"/>
    <property type="project" value="UniProtKB-SubCell"/>
</dbReference>
<feature type="compositionally biased region" description="Basic and acidic residues" evidence="5">
    <location>
        <begin position="24"/>
        <end position="33"/>
    </location>
</feature>
<keyword evidence="9" id="KW-1185">Reference proteome</keyword>
<keyword evidence="3 6" id="KW-1133">Transmembrane helix</keyword>
<feature type="compositionally biased region" description="Basic and acidic residues" evidence="5">
    <location>
        <begin position="112"/>
        <end position="128"/>
    </location>
</feature>
<comment type="caution">
    <text evidence="8">The sequence shown here is derived from an EMBL/GenBank/DDBJ whole genome shotgun (WGS) entry which is preliminary data.</text>
</comment>
<dbReference type="Proteomes" id="UP000193218">
    <property type="component" value="Unassembled WGS sequence"/>
</dbReference>
<dbReference type="AlphaFoldDB" id="A0A1Y1U8Q4"/>
<sequence>MSHRRSLRRRQQLCEATNGLPPAAEDRQSEVSNEHAPPLPIQTSTTSWSTSTSTSTSTIQNPPPAPTSPLSPISPWPPIDSGPSHRQRPHSKSIGPQAVRPDTSRVLESTDEPDHGEGEEGVQADREPAVPSAREVYGFVAVILTFLGYWLYIAWAFSPPNWLDSIGWTWYPDRQWAIVIPCWLMVVVLCTYLAYGGLTVYMTPSLDSPAFITDPYSNIPTRESPTDPPSDVYSRLVRGETTEAVDIPIDMVNRVLYSRRPDR</sequence>
<evidence type="ECO:0000313" key="8">
    <source>
        <dbReference type="EMBL" id="ORX33495.1"/>
    </source>
</evidence>
<evidence type="ECO:0000256" key="6">
    <source>
        <dbReference type="SAM" id="Phobius"/>
    </source>
</evidence>
<dbReference type="GO" id="GO:0005783">
    <property type="term" value="C:endoplasmic reticulum"/>
    <property type="evidence" value="ECO:0007669"/>
    <property type="project" value="TreeGrafter"/>
</dbReference>
<keyword evidence="4 6" id="KW-0472">Membrane</keyword>
<dbReference type="EMBL" id="NBSH01000020">
    <property type="protein sequence ID" value="ORX33495.1"/>
    <property type="molecule type" value="Genomic_DNA"/>
</dbReference>
<evidence type="ECO:0000313" key="9">
    <source>
        <dbReference type="Proteomes" id="UP000193218"/>
    </source>
</evidence>
<dbReference type="OrthoDB" id="690928at2759"/>
<feature type="transmembrane region" description="Helical" evidence="6">
    <location>
        <begin position="136"/>
        <end position="155"/>
    </location>
</feature>
<feature type="compositionally biased region" description="Pro residues" evidence="5">
    <location>
        <begin position="61"/>
        <end position="80"/>
    </location>
</feature>
<dbReference type="InterPro" id="IPR013717">
    <property type="entry name" value="PIG-P"/>
</dbReference>
<organism evidence="8 9">
    <name type="scientific">Kockovaella imperatae</name>
    <dbReference type="NCBI Taxonomy" id="4999"/>
    <lineage>
        <taxon>Eukaryota</taxon>
        <taxon>Fungi</taxon>
        <taxon>Dikarya</taxon>
        <taxon>Basidiomycota</taxon>
        <taxon>Agaricomycotina</taxon>
        <taxon>Tremellomycetes</taxon>
        <taxon>Tremellales</taxon>
        <taxon>Cuniculitremaceae</taxon>
        <taxon>Kockovaella</taxon>
    </lineage>
</organism>
<feature type="transmembrane region" description="Helical" evidence="6">
    <location>
        <begin position="175"/>
        <end position="195"/>
    </location>
</feature>
<dbReference type="GO" id="GO:0006506">
    <property type="term" value="P:GPI anchor biosynthetic process"/>
    <property type="evidence" value="ECO:0007669"/>
    <property type="project" value="TreeGrafter"/>
</dbReference>
<name>A0A1Y1U8Q4_9TREE</name>
<evidence type="ECO:0000256" key="4">
    <source>
        <dbReference type="ARBA" id="ARBA00023136"/>
    </source>
</evidence>
<dbReference type="InterPro" id="IPR052263">
    <property type="entry name" value="GPI_Anchor_Biosynth"/>
</dbReference>
<keyword evidence="2 6" id="KW-0812">Transmembrane</keyword>
<dbReference type="Pfam" id="PF08510">
    <property type="entry name" value="PIG-P"/>
    <property type="match status" value="1"/>
</dbReference>